<dbReference type="GO" id="GO:0008270">
    <property type="term" value="F:zinc ion binding"/>
    <property type="evidence" value="ECO:0007669"/>
    <property type="project" value="UniProtKB-KW"/>
</dbReference>
<evidence type="ECO:0000313" key="15">
    <source>
        <dbReference type="Proteomes" id="UP000092177"/>
    </source>
</evidence>
<keyword evidence="8" id="KW-0238">DNA-binding</keyword>
<dbReference type="SUPFAM" id="SSF57667">
    <property type="entry name" value="beta-beta-alpha zinc fingers"/>
    <property type="match status" value="1"/>
</dbReference>
<dbReference type="FunFam" id="3.30.160.60:FF:000100">
    <property type="entry name" value="Zinc finger 45-like"/>
    <property type="match status" value="1"/>
</dbReference>
<dbReference type="GO" id="GO:0005634">
    <property type="term" value="C:nucleus"/>
    <property type="evidence" value="ECO:0007669"/>
    <property type="project" value="UniProtKB-SubCell"/>
</dbReference>
<sequence>MTMDDISNPSGSPMRDTRRANVVGLEFWPADVDDTVPTGQSRSWNGPIEPSSFTSPACPVSPVSATSGAAGHGVHSVDMTKGSLPLTLEEVKSYTSIIDRILATSDLYTVTRRQIRVQLEKALGGITLINKSNAIKALIEERFDNITGSEAAVSRTLDSCSSSSALREEVNDQLGYIRQPNSRAERPFKCYQCSQSFSRNRDLKRHMRIHQSLKPFPCNSCHKSFSRKAALERHHQIKDCSSKERRELAGEHLEQYHVLDYTVGFKSGKNNCLLQMSLQRDC</sequence>
<dbReference type="InterPro" id="IPR013087">
    <property type="entry name" value="Znf_C2H2_type"/>
</dbReference>
<dbReference type="Pfam" id="PF00096">
    <property type="entry name" value="zf-C2H2"/>
    <property type="match status" value="2"/>
</dbReference>
<evidence type="ECO:0000256" key="7">
    <source>
        <dbReference type="ARBA" id="ARBA00023015"/>
    </source>
</evidence>
<reference evidence="15" key="1">
    <citation type="journal article" date="2017" name="BMC Genomics">
        <title>Gapless genome assembly of Colletotrichum higginsianum reveals chromosome structure and association of transposable elements with secondary metabolite gene clusters.</title>
        <authorList>
            <person name="Dallery J.-F."/>
            <person name="Lapalu N."/>
            <person name="Zampounis A."/>
            <person name="Pigne S."/>
            <person name="Luyten I."/>
            <person name="Amselem J."/>
            <person name="Wittenberg A.H.J."/>
            <person name="Zhou S."/>
            <person name="de Queiroz M.V."/>
            <person name="Robin G.P."/>
            <person name="Auger A."/>
            <person name="Hainaut M."/>
            <person name="Henrissat B."/>
            <person name="Kim K.-T."/>
            <person name="Lee Y.-H."/>
            <person name="Lespinet O."/>
            <person name="Schwartz D.C."/>
            <person name="Thon M.R."/>
            <person name="O'Connell R.J."/>
        </authorList>
    </citation>
    <scope>NUCLEOTIDE SEQUENCE [LARGE SCALE GENOMIC DNA]</scope>
    <source>
        <strain evidence="15">IMI 349063</strain>
    </source>
</reference>
<comment type="subcellular location">
    <subcellularLocation>
        <location evidence="1">Nucleus</location>
    </subcellularLocation>
</comment>
<feature type="domain" description="C2H2-type" evidence="12">
    <location>
        <begin position="188"/>
        <end position="215"/>
    </location>
</feature>
<evidence type="ECO:0000256" key="9">
    <source>
        <dbReference type="ARBA" id="ARBA00023163"/>
    </source>
</evidence>
<keyword evidence="6" id="KW-0862">Zinc</keyword>
<evidence type="ECO:0000256" key="6">
    <source>
        <dbReference type="ARBA" id="ARBA00022833"/>
    </source>
</evidence>
<evidence type="ECO:0000256" key="8">
    <source>
        <dbReference type="ARBA" id="ARBA00023125"/>
    </source>
</evidence>
<keyword evidence="5 11" id="KW-0863">Zinc-finger</keyword>
<dbReference type="InterPro" id="IPR036236">
    <property type="entry name" value="Znf_C2H2_sf"/>
</dbReference>
<keyword evidence="7" id="KW-0805">Transcription regulation</keyword>
<dbReference type="RefSeq" id="XP_018159010.1">
    <property type="nucleotide sequence ID" value="XM_018301160.1"/>
</dbReference>
<evidence type="ECO:0000256" key="2">
    <source>
        <dbReference type="ARBA" id="ARBA00006991"/>
    </source>
</evidence>
<keyword evidence="3" id="KW-0479">Metal-binding</keyword>
<evidence type="ECO:0000259" key="13">
    <source>
        <dbReference type="PROSITE" id="PS51998"/>
    </source>
</evidence>
<dbReference type="SMART" id="SM00355">
    <property type="entry name" value="ZnF_C2H2"/>
    <property type="match status" value="2"/>
</dbReference>
<dbReference type="GeneID" id="28865267"/>
<dbReference type="GO" id="GO:0000981">
    <property type="term" value="F:DNA-binding transcription factor activity, RNA polymerase II-specific"/>
    <property type="evidence" value="ECO:0007669"/>
    <property type="project" value="TreeGrafter"/>
</dbReference>
<dbReference type="SUPFAM" id="SSF109715">
    <property type="entry name" value="DEK C-terminal domain"/>
    <property type="match status" value="1"/>
</dbReference>
<dbReference type="VEuPathDB" id="FungiDB:CH63R_06185"/>
<dbReference type="PANTHER" id="PTHR24408:SF58">
    <property type="entry name" value="TRANSCRIPTION FACTOR (TFIIIA), PUTATIVE (AFU_ORTHOLOGUE AFUA_1G05150)-RELATED"/>
    <property type="match status" value="1"/>
</dbReference>
<gene>
    <name evidence="14" type="ORF">CH63R_06185</name>
</gene>
<dbReference type="KEGG" id="chig:CH63R_06185"/>
<dbReference type="PROSITE" id="PS50157">
    <property type="entry name" value="ZINC_FINGER_C2H2_2"/>
    <property type="match status" value="2"/>
</dbReference>
<dbReference type="FunFam" id="3.30.160.60:FF:001156">
    <property type="entry name" value="Zinc finger protein 407"/>
    <property type="match status" value="1"/>
</dbReference>
<accession>A0A1B7YEJ4</accession>
<keyword evidence="15" id="KW-1185">Reference proteome</keyword>
<protein>
    <submittedName>
        <fullName evidence="14">DEK C terminal domain-containing protein</fullName>
    </submittedName>
</protein>
<dbReference type="PROSITE" id="PS00028">
    <property type="entry name" value="ZINC_FINGER_C2H2_1"/>
    <property type="match status" value="1"/>
</dbReference>
<dbReference type="EMBL" id="LTAN01000004">
    <property type="protein sequence ID" value="OBR10493.1"/>
    <property type="molecule type" value="Genomic_DNA"/>
</dbReference>
<comment type="caution">
    <text evidence="14">The sequence shown here is derived from an EMBL/GenBank/DDBJ whole genome shotgun (WGS) entry which is preliminary data.</text>
</comment>
<dbReference type="PANTHER" id="PTHR24408">
    <property type="entry name" value="ZINC FINGER PROTEIN"/>
    <property type="match status" value="1"/>
</dbReference>
<evidence type="ECO:0000256" key="10">
    <source>
        <dbReference type="ARBA" id="ARBA00023242"/>
    </source>
</evidence>
<organism evidence="14 15">
    <name type="scientific">Colletotrichum higginsianum (strain IMI 349063)</name>
    <name type="common">Crucifer anthracnose fungus</name>
    <dbReference type="NCBI Taxonomy" id="759273"/>
    <lineage>
        <taxon>Eukaryota</taxon>
        <taxon>Fungi</taxon>
        <taxon>Dikarya</taxon>
        <taxon>Ascomycota</taxon>
        <taxon>Pezizomycotina</taxon>
        <taxon>Sordariomycetes</taxon>
        <taxon>Hypocreomycetidae</taxon>
        <taxon>Glomerellales</taxon>
        <taxon>Glomerellaceae</taxon>
        <taxon>Colletotrichum</taxon>
        <taxon>Colletotrichum destructivum species complex</taxon>
    </lineage>
</organism>
<keyword evidence="10" id="KW-0539">Nucleus</keyword>
<dbReference type="InterPro" id="IPR014876">
    <property type="entry name" value="DEK_C"/>
</dbReference>
<keyword evidence="9" id="KW-0804">Transcription</keyword>
<name>A0A1B7YEJ4_COLHI</name>
<dbReference type="Proteomes" id="UP000092177">
    <property type="component" value="Chromosome 4"/>
</dbReference>
<dbReference type="Pfam" id="PF08766">
    <property type="entry name" value="DEK_C"/>
    <property type="match status" value="1"/>
</dbReference>
<dbReference type="GO" id="GO:0043565">
    <property type="term" value="F:sequence-specific DNA binding"/>
    <property type="evidence" value="ECO:0007669"/>
    <property type="project" value="TreeGrafter"/>
</dbReference>
<evidence type="ECO:0000259" key="12">
    <source>
        <dbReference type="PROSITE" id="PS50157"/>
    </source>
</evidence>
<dbReference type="Gene3D" id="1.10.10.60">
    <property type="entry name" value="Homeodomain-like"/>
    <property type="match status" value="1"/>
</dbReference>
<evidence type="ECO:0000256" key="5">
    <source>
        <dbReference type="ARBA" id="ARBA00022771"/>
    </source>
</evidence>
<evidence type="ECO:0000256" key="4">
    <source>
        <dbReference type="ARBA" id="ARBA00022737"/>
    </source>
</evidence>
<evidence type="ECO:0000256" key="1">
    <source>
        <dbReference type="ARBA" id="ARBA00004123"/>
    </source>
</evidence>
<dbReference type="AlphaFoldDB" id="A0A1B7YEJ4"/>
<feature type="domain" description="DEK-C" evidence="13">
    <location>
        <begin position="88"/>
        <end position="144"/>
    </location>
</feature>
<proteinExistence type="inferred from homology"/>
<feature type="domain" description="C2H2-type" evidence="12">
    <location>
        <begin position="216"/>
        <end position="246"/>
    </location>
</feature>
<keyword evidence="4" id="KW-0677">Repeat</keyword>
<dbReference type="PROSITE" id="PS51998">
    <property type="entry name" value="DEK_C"/>
    <property type="match status" value="1"/>
</dbReference>
<comment type="similarity">
    <text evidence="2">Belongs to the krueppel C2H2-type zinc-finger protein family.</text>
</comment>
<evidence type="ECO:0000256" key="3">
    <source>
        <dbReference type="ARBA" id="ARBA00022723"/>
    </source>
</evidence>
<evidence type="ECO:0000256" key="11">
    <source>
        <dbReference type="PROSITE-ProRule" id="PRU00042"/>
    </source>
</evidence>
<dbReference type="Gene3D" id="3.30.160.60">
    <property type="entry name" value="Classic Zinc Finger"/>
    <property type="match status" value="2"/>
</dbReference>
<evidence type="ECO:0000313" key="14">
    <source>
        <dbReference type="EMBL" id="OBR10493.1"/>
    </source>
</evidence>